<sequence>MSSRRLSAAQVAELQPITREFLREFYEDFPIDPMGEEVAMLAESAMHRAEQLGLASPPKDVLIDAPPKHMDHNMYMNRWQCDEIVDACAKLESAKEQLDVVKALGTKAAETGAKFKAFQDHQKAHVNRLVSEFLPNDFRVTMLNHQRAKKEARYEKELEDLKASDGSLKEQYGLLWKQQWERRQGLADLGTASGMWKAVVKYIGGVPEVLLDFAGQINAPLGPTEEMRILYGPHLYELTRISNAIHYLLRCVFQIQQQPDTAALCAGALGFAQRAVDVYSEQASKYLDFMTVIVEKSPVFVSSEKLAAVRSKSANAGGTEQPFEQIIVAARMTERVPIDMPPESEPDSADQVSLYYQVSADKDIKFAVQKTNDASWFVVKLKPACARGTHEIGKVALKSDVPLSLVFDNTYSYLTRKVVRYRYCIVNDGDPVPVWVAELQSAGHL</sequence>
<keyword evidence="2" id="KW-1185">Reference proteome</keyword>
<comment type="caution">
    <text evidence="1">The sequence shown here is derived from an EMBL/GenBank/DDBJ whole genome shotgun (WGS) entry which is preliminary data.</text>
</comment>
<name>A0A5J4YR64_PORPP</name>
<proteinExistence type="predicted"/>
<dbReference type="PANTHER" id="PTHR47532:SF1">
    <property type="entry name" value="RETINAL-BINDING PROTEIN"/>
    <property type="match status" value="1"/>
</dbReference>
<evidence type="ECO:0000313" key="1">
    <source>
        <dbReference type="EMBL" id="KAA8493768.1"/>
    </source>
</evidence>
<dbReference type="InterPro" id="IPR036598">
    <property type="entry name" value="GOLD_dom_sf"/>
</dbReference>
<evidence type="ECO:0000313" key="2">
    <source>
        <dbReference type="Proteomes" id="UP000324585"/>
    </source>
</evidence>
<dbReference type="EMBL" id="VRMN01000006">
    <property type="protein sequence ID" value="KAA8493768.1"/>
    <property type="molecule type" value="Genomic_DNA"/>
</dbReference>
<protein>
    <submittedName>
        <fullName evidence="1">Uncharacterized protein</fullName>
    </submittedName>
</protein>
<organism evidence="1 2">
    <name type="scientific">Porphyridium purpureum</name>
    <name type="common">Red alga</name>
    <name type="synonym">Porphyridium cruentum</name>
    <dbReference type="NCBI Taxonomy" id="35688"/>
    <lineage>
        <taxon>Eukaryota</taxon>
        <taxon>Rhodophyta</taxon>
        <taxon>Bangiophyceae</taxon>
        <taxon>Porphyridiales</taxon>
        <taxon>Porphyridiaceae</taxon>
        <taxon>Porphyridium</taxon>
    </lineage>
</organism>
<dbReference type="SUPFAM" id="SSF101576">
    <property type="entry name" value="Supernatant protein factor (SPF), C-terminal domain"/>
    <property type="match status" value="1"/>
</dbReference>
<dbReference type="OMA" id="NDDHGPM"/>
<reference evidence="2" key="1">
    <citation type="journal article" date="2019" name="Nat. Commun.">
        <title>Expansion of phycobilisome linker gene families in mesophilic red algae.</title>
        <authorList>
            <person name="Lee J."/>
            <person name="Kim D."/>
            <person name="Bhattacharya D."/>
            <person name="Yoon H.S."/>
        </authorList>
    </citation>
    <scope>NUCLEOTIDE SEQUENCE [LARGE SCALE GENOMIC DNA]</scope>
    <source>
        <strain evidence="2">CCMP 1328</strain>
    </source>
</reference>
<dbReference type="Gene3D" id="2.60.120.680">
    <property type="entry name" value="GOLD domain"/>
    <property type="match status" value="1"/>
</dbReference>
<accession>A0A5J4YR64</accession>
<dbReference type="AlphaFoldDB" id="A0A5J4YR64"/>
<dbReference type="Proteomes" id="UP000324585">
    <property type="component" value="Unassembled WGS sequence"/>
</dbReference>
<dbReference type="OrthoDB" id="1434354at2759"/>
<gene>
    <name evidence="1" type="ORF">FVE85_4905</name>
</gene>
<dbReference type="PANTHER" id="PTHR47532">
    <property type="entry name" value="RETINAL-BINDING PROTEIN"/>
    <property type="match status" value="1"/>
</dbReference>